<organism evidence="11 12">
    <name type="scientific">Fructilactobacillus lindneri DSM 20690 = JCM 11027</name>
    <dbReference type="NCBI Taxonomy" id="1122148"/>
    <lineage>
        <taxon>Bacteria</taxon>
        <taxon>Bacillati</taxon>
        <taxon>Bacillota</taxon>
        <taxon>Bacilli</taxon>
        <taxon>Lactobacillales</taxon>
        <taxon>Lactobacillaceae</taxon>
        <taxon>Fructilactobacillus</taxon>
    </lineage>
</organism>
<dbReference type="NCBIfam" id="TIGR00077">
    <property type="entry name" value="lspA"/>
    <property type="match status" value="1"/>
</dbReference>
<evidence type="ECO:0000313" key="12">
    <source>
        <dbReference type="Proteomes" id="UP000051565"/>
    </source>
</evidence>
<dbReference type="Proteomes" id="UP000051565">
    <property type="component" value="Unassembled WGS sequence"/>
</dbReference>
<evidence type="ECO:0000256" key="7">
    <source>
        <dbReference type="ARBA" id="ARBA00022989"/>
    </source>
</evidence>
<evidence type="ECO:0000256" key="1">
    <source>
        <dbReference type="ARBA" id="ARBA00006139"/>
    </source>
</evidence>
<proteinExistence type="inferred from homology"/>
<evidence type="ECO:0000256" key="2">
    <source>
        <dbReference type="ARBA" id="ARBA00022475"/>
    </source>
</evidence>
<keyword evidence="2 9" id="KW-1003">Cell membrane</keyword>
<sequence length="156" mass="17573">MRFSKKNKIKFTLITIFGIILLLIDQISKLMIRSLIPIGKIIKFIPGILSITNLQNTGAAWSILTGNSFLFIVISVIAIFIFGYLICEYYENYHYTIGLVLMLVGTIGNLIDRILFGYVTDMFQLDFINFPVFNVADSCLSVGVLIIIYSLVCKGK</sequence>
<evidence type="ECO:0000256" key="10">
    <source>
        <dbReference type="RuleBase" id="RU004181"/>
    </source>
</evidence>
<feature type="transmembrane region" description="Helical" evidence="9">
    <location>
        <begin position="12"/>
        <end position="32"/>
    </location>
</feature>
<comment type="catalytic activity">
    <reaction evidence="9">
        <text>Release of signal peptides from bacterial membrane prolipoproteins. Hydrolyzes -Xaa-Yaa-Zaa-|-(S,diacylglyceryl)Cys-, in which Xaa is hydrophobic (preferably Leu), and Yaa (Ala or Ser) and Zaa (Gly or Ala) have small, neutral side chains.</text>
        <dbReference type="EC" id="3.4.23.36"/>
    </reaction>
</comment>
<name>A0A0R2JPD5_9LACO</name>
<evidence type="ECO:0000256" key="4">
    <source>
        <dbReference type="ARBA" id="ARBA00022692"/>
    </source>
</evidence>
<evidence type="ECO:0000256" key="8">
    <source>
        <dbReference type="ARBA" id="ARBA00023136"/>
    </source>
</evidence>
<comment type="pathway">
    <text evidence="9">Protein modification; lipoprotein biosynthesis (signal peptide cleavage).</text>
</comment>
<dbReference type="PATRIC" id="fig|1122148.6.peg.431"/>
<dbReference type="HAMAP" id="MF_00161">
    <property type="entry name" value="LspA"/>
    <property type="match status" value="1"/>
</dbReference>
<evidence type="ECO:0000313" key="11">
    <source>
        <dbReference type="EMBL" id="KRN79007.1"/>
    </source>
</evidence>
<dbReference type="RefSeq" id="WP_225354770.1">
    <property type="nucleotide sequence ID" value="NZ_FUXS01000001.1"/>
</dbReference>
<dbReference type="EC" id="3.4.23.36" evidence="9"/>
<keyword evidence="8 9" id="KW-0472">Membrane</keyword>
<keyword evidence="12" id="KW-1185">Reference proteome</keyword>
<keyword evidence="4 9" id="KW-0812">Transmembrane</keyword>
<reference evidence="11 12" key="1">
    <citation type="journal article" date="2015" name="Genome Announc.">
        <title>Expanding the biotechnology potential of lactobacilli through comparative genomics of 213 strains and associated genera.</title>
        <authorList>
            <person name="Sun Z."/>
            <person name="Harris H.M."/>
            <person name="McCann A."/>
            <person name="Guo C."/>
            <person name="Argimon S."/>
            <person name="Zhang W."/>
            <person name="Yang X."/>
            <person name="Jeffery I.B."/>
            <person name="Cooney J.C."/>
            <person name="Kagawa T.F."/>
            <person name="Liu W."/>
            <person name="Song Y."/>
            <person name="Salvetti E."/>
            <person name="Wrobel A."/>
            <person name="Rasinkangas P."/>
            <person name="Parkhill J."/>
            <person name="Rea M.C."/>
            <person name="O'Sullivan O."/>
            <person name="Ritari J."/>
            <person name="Douillard F.P."/>
            <person name="Paul Ross R."/>
            <person name="Yang R."/>
            <person name="Briner A.E."/>
            <person name="Felis G.E."/>
            <person name="de Vos W.M."/>
            <person name="Barrangou R."/>
            <person name="Klaenhammer T.R."/>
            <person name="Caufield P.W."/>
            <person name="Cui Y."/>
            <person name="Zhang H."/>
            <person name="O'Toole P.W."/>
        </authorList>
    </citation>
    <scope>NUCLEOTIDE SEQUENCE [LARGE SCALE GENOMIC DNA]</scope>
    <source>
        <strain evidence="11 12">DSM 20690</strain>
    </source>
</reference>
<dbReference type="AlphaFoldDB" id="A0A0R2JPD5"/>
<feature type="transmembrane region" description="Helical" evidence="9">
    <location>
        <begin position="69"/>
        <end position="86"/>
    </location>
</feature>
<dbReference type="PANTHER" id="PTHR33695">
    <property type="entry name" value="LIPOPROTEIN SIGNAL PEPTIDASE"/>
    <property type="match status" value="1"/>
</dbReference>
<keyword evidence="6 9" id="KW-0378">Hydrolase</keyword>
<feature type="transmembrane region" description="Helical" evidence="9">
    <location>
        <begin position="93"/>
        <end position="111"/>
    </location>
</feature>
<comment type="subcellular location">
    <subcellularLocation>
        <location evidence="9">Cell membrane</location>
        <topology evidence="9">Multi-pass membrane protein</topology>
    </subcellularLocation>
</comment>
<dbReference type="PANTHER" id="PTHR33695:SF1">
    <property type="entry name" value="LIPOPROTEIN SIGNAL PEPTIDASE"/>
    <property type="match status" value="1"/>
</dbReference>
<keyword evidence="3 9" id="KW-0645">Protease</keyword>
<feature type="active site" evidence="9">
    <location>
        <position position="121"/>
    </location>
</feature>
<comment type="function">
    <text evidence="9">This protein specifically catalyzes the removal of signal peptides from prolipoproteins.</text>
</comment>
<accession>A0A0R2JPD5</accession>
<dbReference type="STRING" id="53444.AYR59_05500"/>
<dbReference type="GO" id="GO:0004190">
    <property type="term" value="F:aspartic-type endopeptidase activity"/>
    <property type="evidence" value="ECO:0007669"/>
    <property type="project" value="UniProtKB-UniRule"/>
</dbReference>
<feature type="active site" evidence="9">
    <location>
        <position position="137"/>
    </location>
</feature>
<evidence type="ECO:0000256" key="9">
    <source>
        <dbReference type="HAMAP-Rule" id="MF_00161"/>
    </source>
</evidence>
<comment type="caution">
    <text evidence="11">The sequence shown here is derived from an EMBL/GenBank/DDBJ whole genome shotgun (WGS) entry which is preliminary data.</text>
</comment>
<dbReference type="InterPro" id="IPR001872">
    <property type="entry name" value="Peptidase_A8"/>
</dbReference>
<protein>
    <recommendedName>
        <fullName evidence="9">Lipoprotein signal peptidase</fullName>
        <ecNumber evidence="9">3.4.23.36</ecNumber>
    </recommendedName>
    <alternativeName>
        <fullName evidence="9">Prolipoprotein signal peptidase</fullName>
    </alternativeName>
    <alternativeName>
        <fullName evidence="9">Signal peptidase II</fullName>
        <shortName evidence="9">SPase II</shortName>
    </alternativeName>
</protein>
<dbReference type="EMBL" id="JQBT01000032">
    <property type="protein sequence ID" value="KRN79007.1"/>
    <property type="molecule type" value="Genomic_DNA"/>
</dbReference>
<evidence type="ECO:0000256" key="6">
    <source>
        <dbReference type="ARBA" id="ARBA00022801"/>
    </source>
</evidence>
<evidence type="ECO:0000256" key="5">
    <source>
        <dbReference type="ARBA" id="ARBA00022750"/>
    </source>
</evidence>
<dbReference type="UniPathway" id="UPA00665"/>
<dbReference type="GO" id="GO:0005886">
    <property type="term" value="C:plasma membrane"/>
    <property type="evidence" value="ECO:0007669"/>
    <property type="project" value="UniProtKB-SubCell"/>
</dbReference>
<dbReference type="Pfam" id="PF01252">
    <property type="entry name" value="Peptidase_A8"/>
    <property type="match status" value="1"/>
</dbReference>
<dbReference type="PRINTS" id="PR00781">
    <property type="entry name" value="LIPOSIGPTASE"/>
</dbReference>
<keyword evidence="5 9" id="KW-0064">Aspartyl protease</keyword>
<comment type="similarity">
    <text evidence="1 9 10">Belongs to the peptidase A8 family.</text>
</comment>
<dbReference type="GeneID" id="61250291"/>
<keyword evidence="7 9" id="KW-1133">Transmembrane helix</keyword>
<dbReference type="GO" id="GO:0006508">
    <property type="term" value="P:proteolysis"/>
    <property type="evidence" value="ECO:0007669"/>
    <property type="project" value="UniProtKB-KW"/>
</dbReference>
<feature type="transmembrane region" description="Helical" evidence="9">
    <location>
        <begin position="131"/>
        <end position="152"/>
    </location>
</feature>
<gene>
    <name evidence="9" type="primary">lspA</name>
    <name evidence="11" type="ORF">IV52_GL000412</name>
</gene>
<evidence type="ECO:0000256" key="3">
    <source>
        <dbReference type="ARBA" id="ARBA00022670"/>
    </source>
</evidence>